<gene>
    <name evidence="1" type="ORF">K458DRAFT_198655</name>
</gene>
<reference evidence="1" key="1">
    <citation type="journal article" date="2020" name="Stud. Mycol.">
        <title>101 Dothideomycetes genomes: a test case for predicting lifestyles and emergence of pathogens.</title>
        <authorList>
            <person name="Haridas S."/>
            <person name="Albert R."/>
            <person name="Binder M."/>
            <person name="Bloem J."/>
            <person name="Labutti K."/>
            <person name="Salamov A."/>
            <person name="Andreopoulos B."/>
            <person name="Baker S."/>
            <person name="Barry K."/>
            <person name="Bills G."/>
            <person name="Bluhm B."/>
            <person name="Cannon C."/>
            <person name="Castanera R."/>
            <person name="Culley D."/>
            <person name="Daum C."/>
            <person name="Ezra D."/>
            <person name="Gonzalez J."/>
            <person name="Henrissat B."/>
            <person name="Kuo A."/>
            <person name="Liang C."/>
            <person name="Lipzen A."/>
            <person name="Lutzoni F."/>
            <person name="Magnuson J."/>
            <person name="Mondo S."/>
            <person name="Nolan M."/>
            <person name="Ohm R."/>
            <person name="Pangilinan J."/>
            <person name="Park H.-J."/>
            <person name="Ramirez L."/>
            <person name="Alfaro M."/>
            <person name="Sun H."/>
            <person name="Tritt A."/>
            <person name="Yoshinaga Y."/>
            <person name="Zwiers L.-H."/>
            <person name="Turgeon B."/>
            <person name="Goodwin S."/>
            <person name="Spatafora J."/>
            <person name="Crous P."/>
            <person name="Grigoriev I."/>
        </authorList>
    </citation>
    <scope>NUCLEOTIDE SEQUENCE</scope>
    <source>
        <strain evidence="1">CBS 122367</strain>
    </source>
</reference>
<sequence>MERESEPPRSSGTTGTCITQLGDLGNIRFTAATLILRTSARQYLSALQHARHILALLRGASRDGGLPLALPSPHPQATRAPAISSRRQMCSTSGQSWVLQTPKVQTSCAFQDRRIV</sequence>
<accession>A0A6G1J7V4</accession>
<evidence type="ECO:0000313" key="2">
    <source>
        <dbReference type="Proteomes" id="UP000799291"/>
    </source>
</evidence>
<proteinExistence type="predicted"/>
<keyword evidence="2" id="KW-1185">Reference proteome</keyword>
<dbReference type="Proteomes" id="UP000799291">
    <property type="component" value="Unassembled WGS sequence"/>
</dbReference>
<organism evidence="1 2">
    <name type="scientific">Lentithecium fluviatile CBS 122367</name>
    <dbReference type="NCBI Taxonomy" id="1168545"/>
    <lineage>
        <taxon>Eukaryota</taxon>
        <taxon>Fungi</taxon>
        <taxon>Dikarya</taxon>
        <taxon>Ascomycota</taxon>
        <taxon>Pezizomycotina</taxon>
        <taxon>Dothideomycetes</taxon>
        <taxon>Pleosporomycetidae</taxon>
        <taxon>Pleosporales</taxon>
        <taxon>Massarineae</taxon>
        <taxon>Lentitheciaceae</taxon>
        <taxon>Lentithecium</taxon>
    </lineage>
</organism>
<evidence type="ECO:0000313" key="1">
    <source>
        <dbReference type="EMBL" id="KAF2686488.1"/>
    </source>
</evidence>
<name>A0A6G1J7V4_9PLEO</name>
<dbReference type="EMBL" id="MU005576">
    <property type="protein sequence ID" value="KAF2686488.1"/>
    <property type="molecule type" value="Genomic_DNA"/>
</dbReference>
<protein>
    <submittedName>
        <fullName evidence="1">Uncharacterized protein</fullName>
    </submittedName>
</protein>
<dbReference type="AlphaFoldDB" id="A0A6G1J7V4"/>